<keyword evidence="2" id="KW-1185">Reference proteome</keyword>
<reference evidence="1 2" key="1">
    <citation type="journal article" date="2021" name="J. Hered.">
        <title>A chromosome-level genome assembly of the parasitoid wasp, Cotesia glomerata (Hymenoptera: Braconidae).</title>
        <authorList>
            <person name="Pinto B.J."/>
            <person name="Weis J.J."/>
            <person name="Gamble T."/>
            <person name="Ode P.J."/>
            <person name="Paul R."/>
            <person name="Zaspel J.M."/>
        </authorList>
    </citation>
    <scope>NUCLEOTIDE SEQUENCE [LARGE SCALE GENOMIC DNA]</scope>
    <source>
        <strain evidence="1">CgM1</strain>
    </source>
</reference>
<proteinExistence type="predicted"/>
<name>A0AAV7I404_COTGL</name>
<dbReference type="AlphaFoldDB" id="A0AAV7I404"/>
<accession>A0AAV7I404</accession>
<organism evidence="1 2">
    <name type="scientific">Cotesia glomerata</name>
    <name type="common">Lepidopteran parasitic wasp</name>
    <name type="synonym">Apanteles glomeratus</name>
    <dbReference type="NCBI Taxonomy" id="32391"/>
    <lineage>
        <taxon>Eukaryota</taxon>
        <taxon>Metazoa</taxon>
        <taxon>Ecdysozoa</taxon>
        <taxon>Arthropoda</taxon>
        <taxon>Hexapoda</taxon>
        <taxon>Insecta</taxon>
        <taxon>Pterygota</taxon>
        <taxon>Neoptera</taxon>
        <taxon>Endopterygota</taxon>
        <taxon>Hymenoptera</taxon>
        <taxon>Apocrita</taxon>
        <taxon>Ichneumonoidea</taxon>
        <taxon>Braconidae</taxon>
        <taxon>Microgastrinae</taxon>
        <taxon>Cotesia</taxon>
    </lineage>
</organism>
<comment type="caution">
    <text evidence="1">The sequence shown here is derived from an EMBL/GenBank/DDBJ whole genome shotgun (WGS) entry which is preliminary data.</text>
</comment>
<evidence type="ECO:0000313" key="1">
    <source>
        <dbReference type="EMBL" id="KAH0540619.1"/>
    </source>
</evidence>
<gene>
    <name evidence="1" type="ORF">KQX54_018586</name>
</gene>
<dbReference type="Proteomes" id="UP000826195">
    <property type="component" value="Unassembled WGS sequence"/>
</dbReference>
<evidence type="ECO:0000313" key="2">
    <source>
        <dbReference type="Proteomes" id="UP000826195"/>
    </source>
</evidence>
<sequence>MQVIDYRMEARLIDIRSGRRGSNRTSELDPIESNISSISSCKLEFVKGIQDTRIPNKNNRSVQATFTQLGHRKLNTSKYKGIEDTVALDVESTPEIMLVIYSQVFQLELVCSHT</sequence>
<dbReference type="EMBL" id="JAHXZJ010002609">
    <property type="protein sequence ID" value="KAH0540619.1"/>
    <property type="molecule type" value="Genomic_DNA"/>
</dbReference>
<protein>
    <submittedName>
        <fullName evidence="1">Uncharacterized protein</fullName>
    </submittedName>
</protein>